<dbReference type="InterPro" id="IPR003695">
    <property type="entry name" value="Ppx_GppA_N"/>
</dbReference>
<dbReference type="SUPFAM" id="SSF109604">
    <property type="entry name" value="HD-domain/PDEase-like"/>
    <property type="match status" value="1"/>
</dbReference>
<reference evidence="7 8" key="1">
    <citation type="submission" date="2024-09" db="EMBL/GenBank/DDBJ databases">
        <authorList>
            <person name="Sun Q."/>
            <person name="Mori K."/>
        </authorList>
    </citation>
    <scope>NUCLEOTIDE SEQUENCE [LARGE SCALE GENOMIC DNA]</scope>
    <source>
        <strain evidence="7 8">CCM 7228</strain>
    </source>
</reference>
<dbReference type="RefSeq" id="WP_378930939.1">
    <property type="nucleotide sequence ID" value="NZ_JBHLVO010000002.1"/>
</dbReference>
<dbReference type="InterPro" id="IPR050273">
    <property type="entry name" value="GppA/Ppx_hydrolase"/>
</dbReference>
<accession>A0ABV6GCM1</accession>
<keyword evidence="8" id="KW-1185">Reference proteome</keyword>
<evidence type="ECO:0000313" key="8">
    <source>
        <dbReference type="Proteomes" id="UP001589854"/>
    </source>
</evidence>
<dbReference type="PANTHER" id="PTHR30005:SF0">
    <property type="entry name" value="RETROGRADE REGULATION PROTEIN 2"/>
    <property type="match status" value="1"/>
</dbReference>
<dbReference type="GO" id="GO:0004309">
    <property type="term" value="F:exopolyphosphatase activity"/>
    <property type="evidence" value="ECO:0007669"/>
    <property type="project" value="UniProtKB-EC"/>
</dbReference>
<dbReference type="Proteomes" id="UP001589854">
    <property type="component" value="Unassembled WGS sequence"/>
</dbReference>
<evidence type="ECO:0000256" key="4">
    <source>
        <dbReference type="ARBA" id="ARBA00047607"/>
    </source>
</evidence>
<comment type="similarity">
    <text evidence="1">Belongs to the GppA/Ppx family.</text>
</comment>
<organism evidence="7 8">
    <name type="scientific">Metabacillus herbersteinensis</name>
    <dbReference type="NCBI Taxonomy" id="283816"/>
    <lineage>
        <taxon>Bacteria</taxon>
        <taxon>Bacillati</taxon>
        <taxon>Bacillota</taxon>
        <taxon>Bacilli</taxon>
        <taxon>Bacillales</taxon>
        <taxon>Bacillaceae</taxon>
        <taxon>Metabacillus</taxon>
    </lineage>
</organism>
<feature type="domain" description="Ppx/GppA phosphatase C-terminal" evidence="6">
    <location>
        <begin position="318"/>
        <end position="481"/>
    </location>
</feature>
<comment type="catalytic activity">
    <reaction evidence="4">
        <text>[phosphate](n) + H2O = [phosphate](n-1) + phosphate + H(+)</text>
        <dbReference type="Rhea" id="RHEA:21528"/>
        <dbReference type="Rhea" id="RHEA-COMP:9859"/>
        <dbReference type="Rhea" id="RHEA-COMP:14279"/>
        <dbReference type="ChEBI" id="CHEBI:15377"/>
        <dbReference type="ChEBI" id="CHEBI:15378"/>
        <dbReference type="ChEBI" id="CHEBI:16838"/>
        <dbReference type="ChEBI" id="CHEBI:43474"/>
        <dbReference type="EC" id="3.6.1.11"/>
    </reaction>
</comment>
<dbReference type="InterPro" id="IPR048950">
    <property type="entry name" value="Ppx_GppA_C"/>
</dbReference>
<dbReference type="CDD" id="cd24052">
    <property type="entry name" value="ASKHA_NBD_HpPPX-GppA-like"/>
    <property type="match status" value="1"/>
</dbReference>
<dbReference type="Pfam" id="PF02541">
    <property type="entry name" value="Ppx-GppA"/>
    <property type="match status" value="1"/>
</dbReference>
<sequence length="511" mass="59063">MTKDKYAIIDIGSNTMRLVIFQRDKSGRLKEIENVKAVARLRNYLTEGSILTKDGIRILLTTLHSFQGVTRHHQLKEVKCVATATIRQAANQKEIINLVTEETDFTIRLLSEYEEAYFGFLAVVNSTSIDDGITIDIGGGSTEITYFKDRKLINYHSFPFGSLSLKKQFVTREVPSEEELEKLRIFLKGEFQSLTWLKNKQLPIVAIGGSARNMVQIDQSLKAYPLAGVHQYKMKLEDIEEVKRHLIELTFSDLQKVEGLSRDRADIIIPAVEVFQSLYEHVDANQFILSKKGLRDGVFYEELTRDFGLSIFPNVIEESFYELATDYDINLNHVFQVTNIASAIFQHLKEAEIYSLTNEDLIILKRGAFVYNLGQYIDSDSSSQHTFYLIANRTIDGLLHPDRLKIALVVSYKSKESFKQYLDPYQDWFTKEVQKKLRLLGALIKFSYSLNATKRNIVKHIEFEDVQSGLIFHISCSKDWQPEYYQVEKQKKHLEKIVKRTITVKFKYVEN</sequence>
<evidence type="ECO:0000256" key="3">
    <source>
        <dbReference type="ARBA" id="ARBA00022801"/>
    </source>
</evidence>
<proteinExistence type="inferred from homology"/>
<evidence type="ECO:0000256" key="2">
    <source>
        <dbReference type="ARBA" id="ARBA00012451"/>
    </source>
</evidence>
<dbReference type="Pfam" id="PF21447">
    <property type="entry name" value="Ppx-GppA_III"/>
    <property type="match status" value="1"/>
</dbReference>
<feature type="domain" description="Ppx/GppA phosphatase N-terminal" evidence="5">
    <location>
        <begin position="23"/>
        <end position="304"/>
    </location>
</feature>
<dbReference type="Gene3D" id="1.10.3210.10">
    <property type="entry name" value="Hypothetical protein af1432"/>
    <property type="match status" value="1"/>
</dbReference>
<dbReference type="EC" id="3.6.1.11" evidence="2"/>
<comment type="caution">
    <text evidence="7">The sequence shown here is derived from an EMBL/GenBank/DDBJ whole genome shotgun (WGS) entry which is preliminary data.</text>
</comment>
<gene>
    <name evidence="7" type="primary">ppx</name>
    <name evidence="7" type="ORF">ACFFIX_04460</name>
</gene>
<dbReference type="PANTHER" id="PTHR30005">
    <property type="entry name" value="EXOPOLYPHOSPHATASE"/>
    <property type="match status" value="1"/>
</dbReference>
<keyword evidence="3 7" id="KW-0378">Hydrolase</keyword>
<evidence type="ECO:0000256" key="1">
    <source>
        <dbReference type="ARBA" id="ARBA00007125"/>
    </source>
</evidence>
<evidence type="ECO:0000259" key="6">
    <source>
        <dbReference type="Pfam" id="PF21447"/>
    </source>
</evidence>
<evidence type="ECO:0000259" key="5">
    <source>
        <dbReference type="Pfam" id="PF02541"/>
    </source>
</evidence>
<dbReference type="InterPro" id="IPR022371">
    <property type="entry name" value="Exopolyphosphatase"/>
</dbReference>
<dbReference type="Gene3D" id="3.30.420.150">
    <property type="entry name" value="Exopolyphosphatase. Domain 2"/>
    <property type="match status" value="1"/>
</dbReference>
<evidence type="ECO:0000313" key="7">
    <source>
        <dbReference type="EMBL" id="MFC0270702.1"/>
    </source>
</evidence>
<dbReference type="EMBL" id="JBHLVO010000002">
    <property type="protein sequence ID" value="MFC0270702.1"/>
    <property type="molecule type" value="Genomic_DNA"/>
</dbReference>
<name>A0ABV6GCM1_9BACI</name>
<protein>
    <recommendedName>
        <fullName evidence="2">exopolyphosphatase</fullName>
        <ecNumber evidence="2">3.6.1.11</ecNumber>
    </recommendedName>
</protein>
<dbReference type="SUPFAM" id="SSF53067">
    <property type="entry name" value="Actin-like ATPase domain"/>
    <property type="match status" value="2"/>
</dbReference>
<dbReference type="InterPro" id="IPR043129">
    <property type="entry name" value="ATPase_NBD"/>
</dbReference>
<dbReference type="NCBIfam" id="TIGR03706">
    <property type="entry name" value="exo_poly_only"/>
    <property type="match status" value="1"/>
</dbReference>
<dbReference type="Gene3D" id="3.30.420.40">
    <property type="match status" value="1"/>
</dbReference>